<dbReference type="GO" id="GO:0004316">
    <property type="term" value="F:3-oxoacyl-[acyl-carrier-protein] reductase (NADPH) activity"/>
    <property type="evidence" value="ECO:0007669"/>
    <property type="project" value="UniProtKB-EC"/>
</dbReference>
<dbReference type="SMART" id="SM00822">
    <property type="entry name" value="PKS_KR"/>
    <property type="match status" value="1"/>
</dbReference>
<dbReference type="Pfam" id="PF13561">
    <property type="entry name" value="adh_short_C2"/>
    <property type="match status" value="1"/>
</dbReference>
<name>A0AAP4FF69_9MICC</name>
<evidence type="ECO:0000256" key="1">
    <source>
        <dbReference type="ARBA" id="ARBA00006484"/>
    </source>
</evidence>
<dbReference type="PANTHER" id="PTHR42760">
    <property type="entry name" value="SHORT-CHAIN DEHYDROGENASES/REDUCTASES FAMILY MEMBER"/>
    <property type="match status" value="1"/>
</dbReference>
<protein>
    <submittedName>
        <fullName evidence="3">3-oxoacyl-ACP reductase</fullName>
        <ecNumber evidence="3">1.1.1.100</ecNumber>
    </submittedName>
</protein>
<dbReference type="RefSeq" id="WP_285333457.1">
    <property type="nucleotide sequence ID" value="NZ_JASODW010000011.1"/>
</dbReference>
<reference evidence="3" key="1">
    <citation type="submission" date="2023-05" db="EMBL/GenBank/DDBJ databases">
        <title>Cataloging the Phylogenetic Diversity of Human Bladder Bacteria.</title>
        <authorList>
            <person name="Du J."/>
        </authorList>
    </citation>
    <scope>NUCLEOTIDE SEQUENCE</scope>
    <source>
        <strain evidence="3">UMB9978</strain>
    </source>
</reference>
<dbReference type="PANTHER" id="PTHR42760:SF78">
    <property type="entry name" value="3-OXOACYL-[ACYL-CARRIER-PROTEIN] REDUCTASE [NADH]"/>
    <property type="match status" value="1"/>
</dbReference>
<feature type="domain" description="Ketoreductase" evidence="2">
    <location>
        <begin position="211"/>
        <end position="385"/>
    </location>
</feature>
<dbReference type="Gene3D" id="3.40.50.720">
    <property type="entry name" value="NAD(P)-binding Rossmann-like Domain"/>
    <property type="match status" value="2"/>
</dbReference>
<dbReference type="PRINTS" id="PR00080">
    <property type="entry name" value="SDRFAMILY"/>
</dbReference>
<dbReference type="AlphaFoldDB" id="A0AAP4FF69"/>
<dbReference type="PRINTS" id="PR00081">
    <property type="entry name" value="GDHRDH"/>
</dbReference>
<keyword evidence="3" id="KW-0560">Oxidoreductase</keyword>
<accession>A0AAP4FF69</accession>
<dbReference type="EMBL" id="JASODW010000011">
    <property type="protein sequence ID" value="MDK6275743.1"/>
    <property type="molecule type" value="Genomic_DNA"/>
</dbReference>
<dbReference type="SUPFAM" id="SSF51735">
    <property type="entry name" value="NAD(P)-binding Rossmann-fold domains"/>
    <property type="match status" value="1"/>
</dbReference>
<comment type="caution">
    <text evidence="3">The sequence shown here is derived from an EMBL/GenBank/DDBJ whole genome shotgun (WGS) entry which is preliminary data.</text>
</comment>
<dbReference type="InterPro" id="IPR036291">
    <property type="entry name" value="NAD(P)-bd_dom_sf"/>
</dbReference>
<dbReference type="InterPro" id="IPR057326">
    <property type="entry name" value="KR_dom"/>
</dbReference>
<proteinExistence type="inferred from homology"/>
<dbReference type="Proteomes" id="UP001240483">
    <property type="component" value="Unassembled WGS sequence"/>
</dbReference>
<comment type="similarity">
    <text evidence="1">Belongs to the short-chain dehydrogenases/reductases (SDR) family.</text>
</comment>
<dbReference type="EC" id="1.1.1.100" evidence="3"/>
<dbReference type="InterPro" id="IPR002347">
    <property type="entry name" value="SDR_fam"/>
</dbReference>
<evidence type="ECO:0000313" key="4">
    <source>
        <dbReference type="Proteomes" id="UP001240483"/>
    </source>
</evidence>
<evidence type="ECO:0000259" key="2">
    <source>
        <dbReference type="SMART" id="SM00822"/>
    </source>
</evidence>
<evidence type="ECO:0000313" key="3">
    <source>
        <dbReference type="EMBL" id="MDK6275743.1"/>
    </source>
</evidence>
<sequence length="449" mass="46596">MADQYMKFTQAGFGKFLSKKLGLPRPTTLRRYEEGAPLVPGTAVVVGLESQHDSAKRIADLLGTWGVNATARPDSVRGDIGAIILCAEEINDPAELSHVAMTASPLVKKLARTGRVVALMRPAVQAANVAQASARGAVTGMMRSLARELRWGSTGNGIVLDNAVDVDAPSVQAALRFLLSGRSAYVDGQFIEVTSSRGTLPENPEKPLDGKVAAVTGAARGIGAAIAKTLARDGARVIAIDMPGASESLTKVANEIKGTALQLDVTAADAGEHIIEHARQLHGGLDIVIHNAGITRDKLLANMDEARWNSVMAVNLESQLRMNKQFHDAGLDGLRVVTLASTSGIAGNRGQTNYAASKAGVISMVAAEAEKFAAHGGSINAVAPGFIETDMTAKIPLGPRVVGRLVMPSLQQGGLPVDVAEAISFLASDGAGGVNGQTLRVCGQSLIGA</sequence>
<dbReference type="NCBIfam" id="NF006110">
    <property type="entry name" value="PRK08261.1"/>
    <property type="match status" value="1"/>
</dbReference>
<gene>
    <name evidence="3" type="ORF">QP116_08365</name>
</gene>
<dbReference type="FunFam" id="3.40.50.720:FF:000338">
    <property type="entry name" value="3-oxoacyl-ACP reductase FabG"/>
    <property type="match status" value="1"/>
</dbReference>
<organism evidence="3 4">
    <name type="scientific">Pseudoglutamicibacter cumminsii</name>
    <dbReference type="NCBI Taxonomy" id="156979"/>
    <lineage>
        <taxon>Bacteria</taxon>
        <taxon>Bacillati</taxon>
        <taxon>Actinomycetota</taxon>
        <taxon>Actinomycetes</taxon>
        <taxon>Micrococcales</taxon>
        <taxon>Micrococcaceae</taxon>
        <taxon>Pseudoglutamicibacter</taxon>
    </lineage>
</organism>